<feature type="transmembrane region" description="Helical" evidence="8">
    <location>
        <begin position="150"/>
        <end position="167"/>
    </location>
</feature>
<feature type="transmembrane region" description="Helical" evidence="8">
    <location>
        <begin position="61"/>
        <end position="79"/>
    </location>
</feature>
<dbReference type="RefSeq" id="WP_345352371.1">
    <property type="nucleotide sequence ID" value="NZ_BAABFB010000075.1"/>
</dbReference>
<gene>
    <name evidence="10" type="ORF">GCM10023094_51270</name>
</gene>
<feature type="transmembrane region" description="Helical" evidence="8">
    <location>
        <begin position="179"/>
        <end position="199"/>
    </location>
</feature>
<dbReference type="PANTHER" id="PTHR43271:SF1">
    <property type="entry name" value="INNER MEMBRANE TRANSPORT PROTEIN YNFM"/>
    <property type="match status" value="1"/>
</dbReference>
<dbReference type="PANTHER" id="PTHR43271">
    <property type="entry name" value="BLL2771 PROTEIN"/>
    <property type="match status" value="1"/>
</dbReference>
<dbReference type="Proteomes" id="UP001501183">
    <property type="component" value="Unassembled WGS sequence"/>
</dbReference>
<feature type="transmembrane region" description="Helical" evidence="8">
    <location>
        <begin position="353"/>
        <end position="375"/>
    </location>
</feature>
<evidence type="ECO:0000256" key="8">
    <source>
        <dbReference type="SAM" id="Phobius"/>
    </source>
</evidence>
<feature type="domain" description="Major facilitator superfamily (MFS) profile" evidence="9">
    <location>
        <begin position="25"/>
        <end position="404"/>
    </location>
</feature>
<proteinExistence type="inferred from homology"/>
<keyword evidence="5 8" id="KW-0812">Transmembrane</keyword>
<comment type="similarity">
    <text evidence="2">Belongs to the major facilitator superfamily.</text>
</comment>
<dbReference type="EMBL" id="BAABFB010000075">
    <property type="protein sequence ID" value="GAA4489520.1"/>
    <property type="molecule type" value="Genomic_DNA"/>
</dbReference>
<accession>A0ABP8PLB1</accession>
<evidence type="ECO:0000256" key="1">
    <source>
        <dbReference type="ARBA" id="ARBA00004651"/>
    </source>
</evidence>
<feature type="transmembrane region" description="Helical" evidence="8">
    <location>
        <begin position="318"/>
        <end position="341"/>
    </location>
</feature>
<feature type="transmembrane region" description="Helical" evidence="8">
    <location>
        <begin position="294"/>
        <end position="312"/>
    </location>
</feature>
<dbReference type="Pfam" id="PF07690">
    <property type="entry name" value="MFS_1"/>
    <property type="match status" value="2"/>
</dbReference>
<comment type="subcellular location">
    <subcellularLocation>
        <location evidence="1">Cell membrane</location>
        <topology evidence="1">Multi-pass membrane protein</topology>
    </subcellularLocation>
</comment>
<feature type="transmembrane region" description="Helical" evidence="8">
    <location>
        <begin position="381"/>
        <end position="400"/>
    </location>
</feature>
<name>A0ABP8PLB1_9NOCA</name>
<evidence type="ECO:0000256" key="5">
    <source>
        <dbReference type="ARBA" id="ARBA00022692"/>
    </source>
</evidence>
<keyword evidence="7 8" id="KW-0472">Membrane</keyword>
<keyword evidence="4" id="KW-1003">Cell membrane</keyword>
<dbReference type="Gene3D" id="1.20.1250.20">
    <property type="entry name" value="MFS general substrate transporter like domains"/>
    <property type="match status" value="2"/>
</dbReference>
<feature type="transmembrane region" description="Helical" evidence="8">
    <location>
        <begin position="120"/>
        <end position="138"/>
    </location>
</feature>
<dbReference type="InterPro" id="IPR011701">
    <property type="entry name" value="MFS"/>
</dbReference>
<protein>
    <submittedName>
        <fullName evidence="10">MFS transporter</fullName>
    </submittedName>
</protein>
<dbReference type="PROSITE" id="PS50850">
    <property type="entry name" value="MFS"/>
    <property type="match status" value="1"/>
</dbReference>
<dbReference type="InterPro" id="IPR020846">
    <property type="entry name" value="MFS_dom"/>
</dbReference>
<evidence type="ECO:0000313" key="10">
    <source>
        <dbReference type="EMBL" id="GAA4489520.1"/>
    </source>
</evidence>
<feature type="transmembrane region" description="Helical" evidence="8">
    <location>
        <begin position="91"/>
        <end position="108"/>
    </location>
</feature>
<evidence type="ECO:0000256" key="2">
    <source>
        <dbReference type="ARBA" id="ARBA00008335"/>
    </source>
</evidence>
<comment type="caution">
    <text evidence="10">The sequence shown here is derived from an EMBL/GenBank/DDBJ whole genome shotgun (WGS) entry which is preliminary data.</text>
</comment>
<sequence>MTLDTLRADARTEPYRRGTRGYTRITLALFAAGLATFISMYSAQALLPALADGFGVGPATAALAVSATTGVLALVIVPASALSERFGRTRVMVVSAVASCAIGLLLPLSPSIEVLIAGRAVQGATLAGVPAVAMAYLAEEVHGHDLGAAMGRYVAGTTIGGLVGRLIPATVLDLASWRWAMEAAAVTALAFAVITARAVPASRRFRPQPVGPRVLTANLLEHLRDPRLRILFGLGFLLMGGFVSAYNFLGFRLLCDPFDLPESVVGLVFLIYLAGTVTSSVAGRLADRIGRSRVLLASIGCAMVGLACTLAASLPWVLAGMLVFTGGFFAAHSVASGWVGLLATRHRAEASALYLFAYYLGSSVAGAGAGIAYGAGRWPAAVGYVAILLAAGFGLATWMARLGRASTAAGALR</sequence>
<feature type="transmembrane region" description="Helical" evidence="8">
    <location>
        <begin position="21"/>
        <end position="41"/>
    </location>
</feature>
<feature type="transmembrane region" description="Helical" evidence="8">
    <location>
        <begin position="263"/>
        <end position="282"/>
    </location>
</feature>
<dbReference type="CDD" id="cd17324">
    <property type="entry name" value="MFS_NepI_like"/>
    <property type="match status" value="1"/>
</dbReference>
<dbReference type="InterPro" id="IPR036259">
    <property type="entry name" value="MFS_trans_sf"/>
</dbReference>
<keyword evidence="6 8" id="KW-1133">Transmembrane helix</keyword>
<evidence type="ECO:0000256" key="4">
    <source>
        <dbReference type="ARBA" id="ARBA00022475"/>
    </source>
</evidence>
<evidence type="ECO:0000313" key="11">
    <source>
        <dbReference type="Proteomes" id="UP001501183"/>
    </source>
</evidence>
<feature type="transmembrane region" description="Helical" evidence="8">
    <location>
        <begin position="230"/>
        <end position="251"/>
    </location>
</feature>
<evidence type="ECO:0000259" key="9">
    <source>
        <dbReference type="PROSITE" id="PS50850"/>
    </source>
</evidence>
<evidence type="ECO:0000256" key="6">
    <source>
        <dbReference type="ARBA" id="ARBA00022989"/>
    </source>
</evidence>
<dbReference type="SUPFAM" id="SSF103473">
    <property type="entry name" value="MFS general substrate transporter"/>
    <property type="match status" value="1"/>
</dbReference>
<keyword evidence="11" id="KW-1185">Reference proteome</keyword>
<reference evidence="11" key="1">
    <citation type="journal article" date="2019" name="Int. J. Syst. Evol. Microbiol.">
        <title>The Global Catalogue of Microorganisms (GCM) 10K type strain sequencing project: providing services to taxonomists for standard genome sequencing and annotation.</title>
        <authorList>
            <consortium name="The Broad Institute Genomics Platform"/>
            <consortium name="The Broad Institute Genome Sequencing Center for Infectious Disease"/>
            <person name="Wu L."/>
            <person name="Ma J."/>
        </authorList>
    </citation>
    <scope>NUCLEOTIDE SEQUENCE [LARGE SCALE GENOMIC DNA]</scope>
    <source>
        <strain evidence="11">JCM 32206</strain>
    </source>
</reference>
<keyword evidence="3" id="KW-0813">Transport</keyword>
<evidence type="ECO:0000256" key="7">
    <source>
        <dbReference type="ARBA" id="ARBA00023136"/>
    </source>
</evidence>
<evidence type="ECO:0000256" key="3">
    <source>
        <dbReference type="ARBA" id="ARBA00022448"/>
    </source>
</evidence>
<organism evidence="10 11">
    <name type="scientific">Rhodococcus olei</name>
    <dbReference type="NCBI Taxonomy" id="2161675"/>
    <lineage>
        <taxon>Bacteria</taxon>
        <taxon>Bacillati</taxon>
        <taxon>Actinomycetota</taxon>
        <taxon>Actinomycetes</taxon>
        <taxon>Mycobacteriales</taxon>
        <taxon>Nocardiaceae</taxon>
        <taxon>Rhodococcus</taxon>
    </lineage>
</organism>